<evidence type="ECO:0000313" key="7">
    <source>
        <dbReference type="Proteomes" id="UP000029723"/>
    </source>
</evidence>
<dbReference type="GO" id="GO:0016787">
    <property type="term" value="F:hydrolase activity"/>
    <property type="evidence" value="ECO:0007669"/>
    <property type="project" value="UniProtKB-KW"/>
</dbReference>
<accession>A0A098YSB2</accession>
<dbReference type="EMBL" id="JRPQ01000083">
    <property type="protein sequence ID" value="KGI22157.1"/>
    <property type="molecule type" value="Genomic_DNA"/>
</dbReference>
<keyword evidence="2" id="KW-0378">Hydrolase</keyword>
<dbReference type="PANTHER" id="PTHR43751:SF6">
    <property type="entry name" value="N-ACETYLGALACTOSAMINE-6-O-SULFATASE"/>
    <property type="match status" value="1"/>
</dbReference>
<gene>
    <name evidence="6" type="ORF">HMPREF9304_06040</name>
</gene>
<dbReference type="Gene3D" id="3.40.720.10">
    <property type="entry name" value="Alkaline Phosphatase, subunit A"/>
    <property type="match status" value="1"/>
</dbReference>
<evidence type="ECO:0000259" key="5">
    <source>
        <dbReference type="Pfam" id="PF00884"/>
    </source>
</evidence>
<dbReference type="InterPro" id="IPR024607">
    <property type="entry name" value="Sulfatase_CS"/>
</dbReference>
<feature type="modified residue" description="3-oxoalanine (Ser)" evidence="3">
    <location>
        <position position="85"/>
    </location>
</feature>
<dbReference type="Pfam" id="PF00884">
    <property type="entry name" value="Sulfatase"/>
    <property type="match status" value="1"/>
</dbReference>
<dbReference type="InterPro" id="IPR000917">
    <property type="entry name" value="Sulfatase_N"/>
</dbReference>
<protein>
    <submittedName>
        <fullName evidence="6">Arylsulfatase</fullName>
    </submittedName>
</protein>
<dbReference type="InterPro" id="IPR017850">
    <property type="entry name" value="Alkaline_phosphatase_core_sf"/>
</dbReference>
<organism evidence="6 7">
    <name type="scientific">Hoylesella timonensis S9-PR14</name>
    <dbReference type="NCBI Taxonomy" id="1401062"/>
    <lineage>
        <taxon>Bacteria</taxon>
        <taxon>Pseudomonadati</taxon>
        <taxon>Bacteroidota</taxon>
        <taxon>Bacteroidia</taxon>
        <taxon>Bacteroidales</taxon>
        <taxon>Prevotellaceae</taxon>
        <taxon>Hoylesella</taxon>
    </lineage>
</organism>
<evidence type="ECO:0000256" key="4">
    <source>
        <dbReference type="SAM" id="SignalP"/>
    </source>
</evidence>
<sequence>MAKTSLIIHPRMMVAIIVTPAVSSVVCAQTSQTGPSPNVIVIVADNLGYGDLQCYDAQRVSTPHVDSLAKSGIRFTNAHAVAATSTPSRYSLLTGQYAWRRTDTDVAAGNAGMIIRPGQFTLADMFKSKGYVTSAIGKWHLGLGDQTAEQDWNAPLAQSLGDLGFDYHYIMAATSDRVPCVFIENGKVANYDSSAPIEVSYKKPFPGEPTGQTNPELMYNLKPSHGHNMAIVNGIGRIGYMKGGGKALWKDENIADSITAHAVHFIRENCNKPFFMYFATNDVHVPRFPHQRFRGKSPMGLRGDAIVQFDWSVGKITQVLDELGLRENTLIILTSDNGPVIDDGYQDQAEEKLGGHRPSGPFRGYKYSAFEGGTAVPFIVSWPAKVKAKQESQALVSQIDLMATLANLLQARLPKGSAPDSQSGLSALLGTDKTGRPYVIEQSSAHVLSVRTAKWKYIEPSNGKPMITWGPKIETGNCPTAQLFDMSKELFERENVATSHPDVTDKLARILQTEREKGFIPKH</sequence>
<proteinExistence type="inferred from homology"/>
<dbReference type="CDD" id="cd16143">
    <property type="entry name" value="ARS_like"/>
    <property type="match status" value="1"/>
</dbReference>
<keyword evidence="4" id="KW-0732">Signal</keyword>
<comment type="caution">
    <text evidence="6">The sequence shown here is derived from an EMBL/GenBank/DDBJ whole genome shotgun (WGS) entry which is preliminary data.</text>
</comment>
<dbReference type="RefSeq" id="WP_081953655.1">
    <property type="nucleotide sequence ID" value="NZ_JRPQ01000083.1"/>
</dbReference>
<evidence type="ECO:0000256" key="3">
    <source>
        <dbReference type="PIRSR" id="PIRSR600917-52"/>
    </source>
</evidence>
<dbReference type="AlphaFoldDB" id="A0A098YSB2"/>
<dbReference type="SUPFAM" id="SSF53649">
    <property type="entry name" value="Alkaline phosphatase-like"/>
    <property type="match status" value="1"/>
</dbReference>
<dbReference type="PANTHER" id="PTHR43751">
    <property type="entry name" value="SULFATASE"/>
    <property type="match status" value="1"/>
</dbReference>
<feature type="signal peptide" evidence="4">
    <location>
        <begin position="1"/>
        <end position="28"/>
    </location>
</feature>
<reference evidence="6 7" key="1">
    <citation type="submission" date="2014-07" db="EMBL/GenBank/DDBJ databases">
        <authorList>
            <person name="McCorrison J."/>
            <person name="Sanka R."/>
            <person name="Torralba M."/>
            <person name="Gillis M."/>
            <person name="Haft D.H."/>
            <person name="Methe B."/>
            <person name="Sutton G."/>
            <person name="Nelson K.E."/>
        </authorList>
    </citation>
    <scope>NUCLEOTIDE SEQUENCE [LARGE SCALE GENOMIC DNA]</scope>
    <source>
        <strain evidence="6 7">S9-PR14</strain>
    </source>
</reference>
<evidence type="ECO:0000256" key="2">
    <source>
        <dbReference type="ARBA" id="ARBA00022801"/>
    </source>
</evidence>
<dbReference type="InterPro" id="IPR052701">
    <property type="entry name" value="GAG_Ulvan_Degrading_Sulfatases"/>
</dbReference>
<dbReference type="Proteomes" id="UP000029723">
    <property type="component" value="Unassembled WGS sequence"/>
</dbReference>
<evidence type="ECO:0000313" key="6">
    <source>
        <dbReference type="EMBL" id="KGI22157.1"/>
    </source>
</evidence>
<dbReference type="OrthoDB" id="9765065at2"/>
<comment type="similarity">
    <text evidence="1">Belongs to the sulfatase family.</text>
</comment>
<comment type="PTM">
    <text evidence="3">The conversion to 3-oxoalanine (also known as C-formylglycine, FGly), of a serine or cysteine residue in prokaryotes and of a cysteine residue in eukaryotes, is critical for catalytic activity.</text>
</comment>
<feature type="domain" description="Sulfatase N-terminal" evidence="5">
    <location>
        <begin position="37"/>
        <end position="410"/>
    </location>
</feature>
<dbReference type="PROSITE" id="PS00523">
    <property type="entry name" value="SULFATASE_1"/>
    <property type="match status" value="1"/>
</dbReference>
<dbReference type="Gene3D" id="3.30.1120.10">
    <property type="match status" value="1"/>
</dbReference>
<evidence type="ECO:0000256" key="1">
    <source>
        <dbReference type="ARBA" id="ARBA00008779"/>
    </source>
</evidence>
<name>A0A098YSB2_9BACT</name>
<dbReference type="PROSITE" id="PS00149">
    <property type="entry name" value="SULFATASE_2"/>
    <property type="match status" value="1"/>
</dbReference>
<feature type="chain" id="PRO_5001942766" evidence="4">
    <location>
        <begin position="29"/>
        <end position="523"/>
    </location>
</feature>